<name>A0ABY5I665_9FIRM</name>
<dbReference type="EMBL" id="CP101620">
    <property type="protein sequence ID" value="UTY40839.1"/>
    <property type="molecule type" value="Genomic_DNA"/>
</dbReference>
<dbReference type="Pfam" id="PF03559">
    <property type="entry name" value="Hexose_dehydrat"/>
    <property type="match status" value="1"/>
</dbReference>
<organism evidence="2 3">
    <name type="scientific">Allocoprobacillus halotolerans</name>
    <dbReference type="NCBI Taxonomy" id="2944914"/>
    <lineage>
        <taxon>Bacteria</taxon>
        <taxon>Bacillati</taxon>
        <taxon>Bacillota</taxon>
        <taxon>Erysipelotrichia</taxon>
        <taxon>Erysipelotrichales</taxon>
        <taxon>Erysipelotrichaceae</taxon>
        <taxon>Allocoprobacillus</taxon>
    </lineage>
</organism>
<dbReference type="InterPro" id="IPR005212">
    <property type="entry name" value="EvaA-like"/>
</dbReference>
<evidence type="ECO:0000313" key="3">
    <source>
        <dbReference type="Proteomes" id="UP001060112"/>
    </source>
</evidence>
<evidence type="ECO:0000313" key="2">
    <source>
        <dbReference type="EMBL" id="UTY40839.1"/>
    </source>
</evidence>
<dbReference type="Gene3D" id="3.90.79.40">
    <property type="entry name" value="EvaA sugar 2,3-dehydratase subunit"/>
    <property type="match status" value="1"/>
</dbReference>
<accession>A0ABY5I665</accession>
<dbReference type="RefSeq" id="WP_290142320.1">
    <property type="nucleotide sequence ID" value="NZ_CP101620.1"/>
</dbReference>
<dbReference type="Proteomes" id="UP001060112">
    <property type="component" value="Chromosome"/>
</dbReference>
<proteinExistence type="predicted"/>
<gene>
    <name evidence="2" type="ORF">NMU03_10400</name>
</gene>
<dbReference type="InterPro" id="IPR038153">
    <property type="entry name" value="EvaA-like_sf"/>
</dbReference>
<sequence length="65" mass="7836">MDVLLSEEGGRFYHEQNRNIIIDIEEDFKIPKNYFWVDYATLNQMIQFNNVCNIQLRNLISLLEI</sequence>
<protein>
    <submittedName>
        <fullName evidence="2">NDP-hexose 2,3-dehydratase family protein</fullName>
    </submittedName>
</protein>
<keyword evidence="3" id="KW-1185">Reference proteome</keyword>
<evidence type="ECO:0000259" key="1">
    <source>
        <dbReference type="Pfam" id="PF03559"/>
    </source>
</evidence>
<feature type="domain" description="dTDP-4-dehydro-6-deoxy-alpha-D-glucopyranose 2,3-dehydratase" evidence="1">
    <location>
        <begin position="1"/>
        <end position="63"/>
    </location>
</feature>
<reference evidence="2" key="1">
    <citation type="submission" date="2022-07" db="EMBL/GenBank/DDBJ databases">
        <title>Faecal culturing of patients with breast cancer.</title>
        <authorList>
            <person name="Teng N.M.Y."/>
            <person name="Kiu R."/>
            <person name="Evans R."/>
            <person name="Baker D.J."/>
            <person name="Zenner C."/>
            <person name="Robinson S.D."/>
            <person name="Hall L.J."/>
        </authorList>
    </citation>
    <scope>NUCLEOTIDE SEQUENCE</scope>
    <source>
        <strain evidence="2">LH1062</strain>
    </source>
</reference>